<feature type="non-terminal residue" evidence="2">
    <location>
        <position position="81"/>
    </location>
</feature>
<protein>
    <submittedName>
        <fullName evidence="2">Uncharacterized protein</fullName>
    </submittedName>
</protein>
<keyword evidence="3" id="KW-1185">Reference proteome</keyword>
<reference evidence="2" key="1">
    <citation type="submission" date="2022-03" db="EMBL/GenBank/DDBJ databases">
        <authorList>
            <person name="Martin H S."/>
        </authorList>
    </citation>
    <scope>NUCLEOTIDE SEQUENCE</scope>
</reference>
<dbReference type="Proteomes" id="UP000837857">
    <property type="component" value="Chromosome 1"/>
</dbReference>
<feature type="region of interest" description="Disordered" evidence="1">
    <location>
        <begin position="1"/>
        <end position="25"/>
    </location>
</feature>
<accession>A0ABN8HTG5</accession>
<name>A0ABN8HTG5_9NEOP</name>
<evidence type="ECO:0000313" key="2">
    <source>
        <dbReference type="EMBL" id="CAH2035263.1"/>
    </source>
</evidence>
<sequence>MLFHYSLSNEKRNDENLNQQSNQDGRNHVTPIIILPVIIKAYRYPQLPKMVATQNTGRLPVPELSSRPNDVTRNKWKLYEF</sequence>
<proteinExistence type="predicted"/>
<dbReference type="EMBL" id="OW152813">
    <property type="protein sequence ID" value="CAH2035263.1"/>
    <property type="molecule type" value="Genomic_DNA"/>
</dbReference>
<evidence type="ECO:0000313" key="3">
    <source>
        <dbReference type="Proteomes" id="UP000837857"/>
    </source>
</evidence>
<gene>
    <name evidence="2" type="ORF">IPOD504_LOCUS483</name>
</gene>
<evidence type="ECO:0000256" key="1">
    <source>
        <dbReference type="SAM" id="MobiDB-lite"/>
    </source>
</evidence>
<organism evidence="2 3">
    <name type="scientific">Iphiclides podalirius</name>
    <name type="common">scarce swallowtail</name>
    <dbReference type="NCBI Taxonomy" id="110791"/>
    <lineage>
        <taxon>Eukaryota</taxon>
        <taxon>Metazoa</taxon>
        <taxon>Ecdysozoa</taxon>
        <taxon>Arthropoda</taxon>
        <taxon>Hexapoda</taxon>
        <taxon>Insecta</taxon>
        <taxon>Pterygota</taxon>
        <taxon>Neoptera</taxon>
        <taxon>Endopterygota</taxon>
        <taxon>Lepidoptera</taxon>
        <taxon>Glossata</taxon>
        <taxon>Ditrysia</taxon>
        <taxon>Papilionoidea</taxon>
        <taxon>Papilionidae</taxon>
        <taxon>Papilioninae</taxon>
        <taxon>Iphiclides</taxon>
    </lineage>
</organism>